<evidence type="ECO:0000313" key="9">
    <source>
        <dbReference type="Proteomes" id="UP000241426"/>
    </source>
</evidence>
<dbReference type="NCBIfam" id="TIGR00361">
    <property type="entry name" value="ComEC_Rec2"/>
    <property type="match status" value="1"/>
</dbReference>
<dbReference type="InterPro" id="IPR004797">
    <property type="entry name" value="Competence_ComEC/Rec2"/>
</dbReference>
<evidence type="ECO:0000256" key="2">
    <source>
        <dbReference type="ARBA" id="ARBA00022475"/>
    </source>
</evidence>
<dbReference type="AlphaFoldDB" id="A0A2T3KP75"/>
<evidence type="ECO:0000256" key="5">
    <source>
        <dbReference type="ARBA" id="ARBA00023136"/>
    </source>
</evidence>
<dbReference type="EMBL" id="PYNF01000001">
    <property type="protein sequence ID" value="PSV01840.1"/>
    <property type="molecule type" value="Genomic_DNA"/>
</dbReference>
<feature type="transmembrane region" description="Helical" evidence="6">
    <location>
        <begin position="24"/>
        <end position="41"/>
    </location>
</feature>
<organism evidence="8 9">
    <name type="scientific">Photobacterium kishitanii</name>
    <dbReference type="NCBI Taxonomy" id="318456"/>
    <lineage>
        <taxon>Bacteria</taxon>
        <taxon>Pseudomonadati</taxon>
        <taxon>Pseudomonadota</taxon>
        <taxon>Gammaproteobacteria</taxon>
        <taxon>Vibrionales</taxon>
        <taxon>Vibrionaceae</taxon>
        <taxon>Photobacterium</taxon>
    </lineage>
</organism>
<evidence type="ECO:0000256" key="1">
    <source>
        <dbReference type="ARBA" id="ARBA00004651"/>
    </source>
</evidence>
<accession>A0A2T3KP75</accession>
<dbReference type="Pfam" id="PF13567">
    <property type="entry name" value="DUF4131"/>
    <property type="match status" value="1"/>
</dbReference>
<dbReference type="RefSeq" id="WP_107288531.1">
    <property type="nucleotide sequence ID" value="NZ_PYNF01000001.1"/>
</dbReference>
<dbReference type="NCBIfam" id="TIGR00360">
    <property type="entry name" value="ComEC_N-term"/>
    <property type="match status" value="1"/>
</dbReference>
<dbReference type="InterPro" id="IPR004477">
    <property type="entry name" value="ComEC_N"/>
</dbReference>
<dbReference type="PANTHER" id="PTHR30619:SF1">
    <property type="entry name" value="RECOMBINATION PROTEIN 2"/>
    <property type="match status" value="1"/>
</dbReference>
<dbReference type="Pfam" id="PF00753">
    <property type="entry name" value="Lactamase_B"/>
    <property type="match status" value="1"/>
</dbReference>
<evidence type="ECO:0000259" key="7">
    <source>
        <dbReference type="SMART" id="SM00849"/>
    </source>
</evidence>
<reference evidence="8 9" key="1">
    <citation type="submission" date="2018-01" db="EMBL/GenBank/DDBJ databases">
        <title>Whole genome sequencing of Histamine producing bacteria.</title>
        <authorList>
            <person name="Butler K."/>
        </authorList>
    </citation>
    <scope>NUCLEOTIDE SEQUENCE [LARGE SCALE GENOMIC DNA]</scope>
    <source>
        <strain evidence="8 9">FS-7.2</strain>
    </source>
</reference>
<evidence type="ECO:0000256" key="3">
    <source>
        <dbReference type="ARBA" id="ARBA00022692"/>
    </source>
</evidence>
<dbReference type="GO" id="GO:0030420">
    <property type="term" value="P:establishment of competence for transformation"/>
    <property type="evidence" value="ECO:0007669"/>
    <property type="project" value="InterPro"/>
</dbReference>
<keyword evidence="2" id="KW-1003">Cell membrane</keyword>
<comment type="subcellular location">
    <subcellularLocation>
        <location evidence="1">Cell membrane</location>
        <topology evidence="1">Multi-pass membrane protein</topology>
    </subcellularLocation>
</comment>
<feature type="domain" description="Metallo-beta-lactamase" evidence="7">
    <location>
        <begin position="519"/>
        <end position="703"/>
    </location>
</feature>
<evidence type="ECO:0000313" key="8">
    <source>
        <dbReference type="EMBL" id="PSV01840.1"/>
    </source>
</evidence>
<dbReference type="InterPro" id="IPR052159">
    <property type="entry name" value="Competence_DNA_uptake"/>
</dbReference>
<evidence type="ECO:0000256" key="4">
    <source>
        <dbReference type="ARBA" id="ARBA00022989"/>
    </source>
</evidence>
<proteinExistence type="predicted"/>
<feature type="transmembrane region" description="Helical" evidence="6">
    <location>
        <begin position="262"/>
        <end position="284"/>
    </location>
</feature>
<comment type="caution">
    <text evidence="8">The sequence shown here is derived from an EMBL/GenBank/DDBJ whole genome shotgun (WGS) entry which is preliminary data.</text>
</comment>
<name>A0A2T3KP75_9GAMM</name>
<feature type="transmembrane region" description="Helical" evidence="6">
    <location>
        <begin position="330"/>
        <end position="350"/>
    </location>
</feature>
<feature type="transmembrane region" description="Helical" evidence="6">
    <location>
        <begin position="455"/>
        <end position="476"/>
    </location>
</feature>
<feature type="transmembrane region" description="Helical" evidence="6">
    <location>
        <begin position="228"/>
        <end position="250"/>
    </location>
</feature>
<sequence>MVQIFIASISGFLSLHFFNVLPPYWALLLIIVIGVIIFMVYRNVIVISFSLAISWAVFDANQYINDIDSIPKNRTNIIIDVSVSTLFNENIPTEHFEVKVLNLHSQNVDFVFPLRLMVVWKDPPQLKQGQIWRLPVRLSRIVGRVNQAGFDGEQYALSRSIHGSAVVINGDTLPIRLSSSVSVRQQWLDKITPLLKSTNNQSYLTALTFGLRDGLKAQDWVYLRDSGLAHLLAISGLHIGLAMLMGWWLGYLLRLCLPQTYYWLWLPLLSGLIFALGYAWLAGFSLPTIRALLMCLIVGILRITAIYWLPWQVLLITLGLCLLWDPFVSYSAGFWLSFGAVIIFLVMIMTENSPVLANLTWYQRCYQRIKYLCKLQGYLLLLMLPMQWWWFGGVSLAAPLTNLIAVPWLSIITVPLVLIGAITPWWPWLSAWCWLVADFSLLPVLKIAAWSHGAWMMLPASITPWLVLIAIITVSWPLFPLMHFRWFYSSIIFIVLSWRWENDNQKPSLWTLSVLDVGHGLAVLIQNQQRVFVYDTGNVWDENSIAKSVIAPILADKGITAIDGLVLSHADSDHAGGSDYLIDRYQPLEKYSSDHRLGFSECITGQRWQWQGLEFVVKWPPKATPRAANSDSCVIRVQAINGNGPSILLTGDIDAKSELVMLMQDQDWQSDIIIVPHHGSSSSSTQTLLDVVQPSLAVVSIGYFNPWGLPSAAIAARYQTNNIDWISTQDSGQVTVTMSNNTYSVKQYRYHYSQTWYRPQWLAKQLNNSY</sequence>
<feature type="transmembrane region" description="Helical" evidence="6">
    <location>
        <begin position="429"/>
        <end position="449"/>
    </location>
</feature>
<keyword evidence="3 6" id="KW-0812">Transmembrane</keyword>
<keyword evidence="4 6" id="KW-1133">Transmembrane helix</keyword>
<feature type="transmembrane region" description="Helical" evidence="6">
    <location>
        <begin position="371"/>
        <end position="391"/>
    </location>
</feature>
<evidence type="ECO:0000256" key="6">
    <source>
        <dbReference type="SAM" id="Phobius"/>
    </source>
</evidence>
<dbReference type="PANTHER" id="PTHR30619">
    <property type="entry name" value="DNA INTERNALIZATION/COMPETENCE PROTEIN COMEC/REC2"/>
    <property type="match status" value="1"/>
</dbReference>
<dbReference type="SMART" id="SM00849">
    <property type="entry name" value="Lactamase_B"/>
    <property type="match status" value="1"/>
</dbReference>
<keyword evidence="5 6" id="KW-0472">Membrane</keyword>
<protein>
    <submittedName>
        <fullName evidence="8">DNA internalization-related competence protein ComEC/Rec2</fullName>
    </submittedName>
</protein>
<dbReference type="InterPro" id="IPR001279">
    <property type="entry name" value="Metallo-B-lactamas"/>
</dbReference>
<dbReference type="SUPFAM" id="SSF56281">
    <property type="entry name" value="Metallo-hydrolase/oxidoreductase"/>
    <property type="match status" value="1"/>
</dbReference>
<dbReference type="Proteomes" id="UP000241426">
    <property type="component" value="Unassembled WGS sequence"/>
</dbReference>
<dbReference type="InterPro" id="IPR035681">
    <property type="entry name" value="ComA-like_MBL"/>
</dbReference>
<dbReference type="GO" id="GO:0005886">
    <property type="term" value="C:plasma membrane"/>
    <property type="evidence" value="ECO:0007669"/>
    <property type="project" value="UniProtKB-SubCell"/>
</dbReference>
<dbReference type="InterPro" id="IPR025405">
    <property type="entry name" value="DUF4131"/>
</dbReference>
<dbReference type="Gene3D" id="3.60.15.10">
    <property type="entry name" value="Ribonuclease Z/Hydroxyacylglutathione hydrolase-like"/>
    <property type="match status" value="1"/>
</dbReference>
<gene>
    <name evidence="8" type="ORF">C9J27_01900</name>
</gene>
<feature type="transmembrane region" description="Helical" evidence="6">
    <location>
        <begin position="403"/>
        <end position="422"/>
    </location>
</feature>
<feature type="transmembrane region" description="Helical" evidence="6">
    <location>
        <begin position="291"/>
        <end position="310"/>
    </location>
</feature>
<dbReference type="Pfam" id="PF03772">
    <property type="entry name" value="Competence"/>
    <property type="match status" value="1"/>
</dbReference>
<dbReference type="InterPro" id="IPR036866">
    <property type="entry name" value="RibonucZ/Hydroxyglut_hydro"/>
</dbReference>
<dbReference type="CDD" id="cd07731">
    <property type="entry name" value="ComA-like_MBL-fold"/>
    <property type="match status" value="1"/>
</dbReference>